<proteinExistence type="inferred from homology"/>
<dbReference type="PANTHER" id="PTHR42980">
    <property type="entry name" value="2-OXOISOVALERATE DEHYDROGENASE SUBUNIT BETA-RELATED"/>
    <property type="match status" value="1"/>
</dbReference>
<dbReference type="InterPro" id="IPR018170">
    <property type="entry name" value="Aldo/ket_reductase_CS"/>
</dbReference>
<dbReference type="Pfam" id="PF02779">
    <property type="entry name" value="Transket_pyr"/>
    <property type="match status" value="1"/>
</dbReference>
<dbReference type="SMART" id="SM00861">
    <property type="entry name" value="Transket_pyr"/>
    <property type="match status" value="1"/>
</dbReference>
<dbReference type="InterPro" id="IPR036812">
    <property type="entry name" value="NAD(P)_OxRdtase_dom_sf"/>
</dbReference>
<dbReference type="GO" id="GO:0016616">
    <property type="term" value="F:oxidoreductase activity, acting on the CH-OH group of donors, NAD or NADP as acceptor"/>
    <property type="evidence" value="ECO:0007669"/>
    <property type="project" value="UniProtKB-ARBA"/>
</dbReference>
<keyword evidence="4" id="KW-0560">Oxidoreductase</keyword>
<feature type="compositionally biased region" description="Basic and acidic residues" evidence="6">
    <location>
        <begin position="341"/>
        <end position="355"/>
    </location>
</feature>
<evidence type="ECO:0000256" key="5">
    <source>
        <dbReference type="ARBA" id="ARBA00051764"/>
    </source>
</evidence>
<feature type="domain" description="Transketolase-like pyrimidine-binding" evidence="7">
    <location>
        <begin position="659"/>
        <end position="834"/>
    </location>
</feature>
<dbReference type="InterPro" id="IPR029061">
    <property type="entry name" value="THDP-binding"/>
</dbReference>
<dbReference type="InterPro" id="IPR009014">
    <property type="entry name" value="Transketo_C/PFOR_II"/>
</dbReference>
<dbReference type="Pfam" id="PF00466">
    <property type="entry name" value="Ribosomal_L10"/>
    <property type="match status" value="1"/>
</dbReference>
<dbReference type="GO" id="GO:0003863">
    <property type="term" value="F:branched-chain 2-oxo acid dehydrogenase activity"/>
    <property type="evidence" value="ECO:0007669"/>
    <property type="project" value="UniProtKB-EC"/>
</dbReference>
<feature type="region of interest" description="Disordered" evidence="6">
    <location>
        <begin position="402"/>
        <end position="422"/>
    </location>
</feature>
<dbReference type="Gene3D" id="3.20.20.100">
    <property type="entry name" value="NADP-dependent oxidoreductase domain"/>
    <property type="match status" value="1"/>
</dbReference>
<dbReference type="SUPFAM" id="SSF51430">
    <property type="entry name" value="NAD(P)-linked oxidoreductase"/>
    <property type="match status" value="1"/>
</dbReference>
<dbReference type="PANTHER" id="PTHR42980:SF1">
    <property type="entry name" value="2-OXOISOVALERATE DEHYDROGENASE SUBUNIT BETA, MITOCHONDRIAL"/>
    <property type="match status" value="1"/>
</dbReference>
<protein>
    <recommendedName>
        <fullName evidence="3">3-methyl-2-oxobutanoate dehydrogenase (2-methylpropanoyl-transferring)</fullName>
        <ecNumber evidence="3">1.2.4.4</ecNumber>
    </recommendedName>
</protein>
<dbReference type="InterPro" id="IPR023210">
    <property type="entry name" value="NADP_OxRdtase_dom"/>
</dbReference>
<gene>
    <name evidence="8" type="ORF">PHSY_000972</name>
</gene>
<dbReference type="FunFam" id="3.40.50.970:FF:000001">
    <property type="entry name" value="Pyruvate dehydrogenase E1 beta subunit"/>
    <property type="match status" value="1"/>
</dbReference>
<dbReference type="RefSeq" id="XP_012186994.1">
    <property type="nucleotide sequence ID" value="XM_012331604.1"/>
</dbReference>
<dbReference type="Pfam" id="PF00248">
    <property type="entry name" value="Aldo_ket_red"/>
    <property type="match status" value="1"/>
</dbReference>
<sequence>MYATAARRSAHFTLANGAEIPKLGFGTWKMKKEQATPAVAHAIKTGYRHIDCAWAYRNEDAVAAGIKKAGVPRNQLWLTSKLWNSFHAPEHVEKALDDTLKDLGTDYLDLYLMHWPVAFLNSKGSMIPSIRSTGGHPVESEDLSRDFMATYRVMEEMVKKGKVRNIGVSNFNIRRTGEVIDEATVKPVVNQVEVNLGVHNEELRNYAHAHGVTLQAYSPFGSSQNVAKSLEDPVVVDVAQRNNITPAQVLLAWTLGRDIIPISKSVTPERIEENFRALEIQLPEEEIKHLTNEALSRPIERTVDPTEGWGVADEIFEDGVDQTREMELKGGVYTPPPAHESPSEHRLEPRNDPENPARMFHTAAHPLASSSRSTLSSRRPTAVQAKSSSSFFRSFATTSRSAAVAETAPPSTSEAPAVSESPLLRSTAKSALATPGLKFVDGEHSIERETKKMNMYTVRRMSTSTTSRASVSAAPITPTTATSSAVKVARKYPAKKSFLYQKYQRLLTDSQMVLVLQHNNLSVAELAKVRSDIAAIKLPEGQTAKASLTVVRAGLIKAVAKQLSHDNATMESLQPALSGPIALLTCEHLTPAYLSALFNVVDRALGHAPPRAPAAGTKFPETAVANPRLVPLAAVLEGNRLLQVPQTRDVGRIGSLDQLRSQIAIRDAQAHILSSDPTSLVFGEDVAFGGVFRSTMGLAETYGRERVFNTPLCEQGIVGFGIGLADMGHTAIAEIQFGDYIFPAFDQIVNEAAKYNYRSGGQFGVGKLTIRAPCMGVGHGALYHSQSVEQFFMGVPGLKVVVPRSPIQAKGLLAGAVRDDNPVVFLEPKMLYRSSVEEVPLDDFTLPLSDAEVVVGGKDLTLISWGAPLYACVEALDILKNPPKSIEKHFPASVRDASVEVIDLRTILPWDRETVVQSVAKTGRCVVVHEAPVTAGVGAEIAAEVQKNCFLKLEAPVMRVGGWDTPFPHVGELFYKPEAVRIADALVKSLTF</sequence>
<comment type="catalytic activity">
    <reaction evidence="5">
        <text>N(6)-[(R)-lipoyl]-L-lysyl-[protein] + 3-methyl-2-oxobutanoate + H(+) = N(6)-[(R)-S(8)-2-methylpropanoyldihydrolipoyl]-L-lysyl-[protein] + CO2</text>
        <dbReference type="Rhea" id="RHEA:13457"/>
        <dbReference type="Rhea" id="RHEA-COMP:10474"/>
        <dbReference type="Rhea" id="RHEA-COMP:10497"/>
        <dbReference type="ChEBI" id="CHEBI:11851"/>
        <dbReference type="ChEBI" id="CHEBI:15378"/>
        <dbReference type="ChEBI" id="CHEBI:16526"/>
        <dbReference type="ChEBI" id="CHEBI:83099"/>
        <dbReference type="ChEBI" id="CHEBI:83142"/>
        <dbReference type="EC" id="1.2.4.4"/>
    </reaction>
    <physiologicalReaction direction="left-to-right" evidence="5">
        <dbReference type="Rhea" id="RHEA:13458"/>
    </physiologicalReaction>
</comment>
<dbReference type="InterPro" id="IPR020471">
    <property type="entry name" value="AKR"/>
</dbReference>
<evidence type="ECO:0000259" key="7">
    <source>
        <dbReference type="SMART" id="SM00861"/>
    </source>
</evidence>
<dbReference type="AlphaFoldDB" id="R9NXW9"/>
<dbReference type="PRINTS" id="PR00069">
    <property type="entry name" value="ALDKETRDTASE"/>
</dbReference>
<dbReference type="STRING" id="1305764.R9NXW9"/>
<dbReference type="Gene3D" id="3.30.70.1730">
    <property type="match status" value="1"/>
</dbReference>
<dbReference type="CDD" id="cd19071">
    <property type="entry name" value="AKR_AKR1-5-like"/>
    <property type="match status" value="1"/>
</dbReference>
<accession>R9NXW9</accession>
<dbReference type="Proteomes" id="UP000014071">
    <property type="component" value="Unassembled WGS sequence"/>
</dbReference>
<name>R9NXW9_PSEHS</name>
<dbReference type="OrthoDB" id="878at2759"/>
<dbReference type="SUPFAM" id="SSF160369">
    <property type="entry name" value="Ribosomal protein L10-like"/>
    <property type="match status" value="1"/>
</dbReference>
<dbReference type="GO" id="GO:0007584">
    <property type="term" value="P:response to nutrient"/>
    <property type="evidence" value="ECO:0007669"/>
    <property type="project" value="TreeGrafter"/>
</dbReference>
<evidence type="ECO:0000256" key="2">
    <source>
        <dbReference type="ARBA" id="ARBA00008889"/>
    </source>
</evidence>
<dbReference type="HOGENOM" id="CLU_005442_0_0_1"/>
<evidence type="ECO:0000256" key="3">
    <source>
        <dbReference type="ARBA" id="ARBA00012277"/>
    </source>
</evidence>
<dbReference type="eggNOG" id="KOG1577">
    <property type="taxonomic scope" value="Eukaryota"/>
</dbReference>
<keyword evidence="9" id="KW-1185">Reference proteome</keyword>
<dbReference type="SUPFAM" id="SSF52518">
    <property type="entry name" value="Thiamin diphosphate-binding fold (THDP-binding)"/>
    <property type="match status" value="1"/>
</dbReference>
<evidence type="ECO:0000313" key="8">
    <source>
        <dbReference type="EMBL" id="GAC93407.1"/>
    </source>
</evidence>
<feature type="region of interest" description="Disordered" evidence="6">
    <location>
        <begin position="329"/>
        <end position="390"/>
    </location>
</feature>
<dbReference type="FunFam" id="3.40.50.920:FF:000001">
    <property type="entry name" value="Pyruvate dehydrogenase E1 beta subunit"/>
    <property type="match status" value="1"/>
</dbReference>
<organism evidence="8 9">
    <name type="scientific">Pseudozyma hubeiensis (strain SY62)</name>
    <name type="common">Yeast</name>
    <dbReference type="NCBI Taxonomy" id="1305764"/>
    <lineage>
        <taxon>Eukaryota</taxon>
        <taxon>Fungi</taxon>
        <taxon>Dikarya</taxon>
        <taxon>Basidiomycota</taxon>
        <taxon>Ustilaginomycotina</taxon>
        <taxon>Ustilaginomycetes</taxon>
        <taxon>Ustilaginales</taxon>
        <taxon>Ustilaginaceae</taxon>
        <taxon>Pseudozyma</taxon>
    </lineage>
</organism>
<dbReference type="CDD" id="cd07036">
    <property type="entry name" value="TPP_PYR_E1-PDHc-beta_like"/>
    <property type="match status" value="1"/>
</dbReference>
<dbReference type="EC" id="1.2.4.4" evidence="3"/>
<dbReference type="SUPFAM" id="SSF52922">
    <property type="entry name" value="TK C-terminal domain-like"/>
    <property type="match status" value="1"/>
</dbReference>
<dbReference type="Gene3D" id="3.40.50.970">
    <property type="match status" value="1"/>
</dbReference>
<dbReference type="Gene3D" id="3.40.50.920">
    <property type="match status" value="1"/>
</dbReference>
<dbReference type="FunFam" id="3.20.20.100:FF:000002">
    <property type="entry name" value="2,5-diketo-D-gluconic acid reductase A"/>
    <property type="match status" value="1"/>
</dbReference>
<comment type="cofactor">
    <cofactor evidence="1">
        <name>thiamine diphosphate</name>
        <dbReference type="ChEBI" id="CHEBI:58937"/>
    </cofactor>
</comment>
<dbReference type="eggNOG" id="KOG0525">
    <property type="taxonomic scope" value="Eukaryota"/>
</dbReference>
<dbReference type="Pfam" id="PF02780">
    <property type="entry name" value="Transketolase_C"/>
    <property type="match status" value="1"/>
</dbReference>
<dbReference type="GO" id="GO:0006091">
    <property type="term" value="P:generation of precursor metabolites and energy"/>
    <property type="evidence" value="ECO:0007669"/>
    <property type="project" value="UniProtKB-ARBA"/>
</dbReference>
<dbReference type="GeneID" id="24106273"/>
<dbReference type="PROSITE" id="PS00062">
    <property type="entry name" value="ALDOKETO_REDUCTASE_2"/>
    <property type="match status" value="1"/>
</dbReference>
<dbReference type="EMBL" id="DF238776">
    <property type="protein sequence ID" value="GAC93407.1"/>
    <property type="molecule type" value="Genomic_DNA"/>
</dbReference>
<dbReference type="InterPro" id="IPR033248">
    <property type="entry name" value="Transketolase_C"/>
</dbReference>
<dbReference type="GO" id="GO:0009083">
    <property type="term" value="P:branched-chain amino acid catabolic process"/>
    <property type="evidence" value="ECO:0007669"/>
    <property type="project" value="TreeGrafter"/>
</dbReference>
<dbReference type="InterPro" id="IPR005475">
    <property type="entry name" value="Transketolase-like_Pyr-bd"/>
</dbReference>
<evidence type="ECO:0000256" key="6">
    <source>
        <dbReference type="SAM" id="MobiDB-lite"/>
    </source>
</evidence>
<dbReference type="InterPro" id="IPR043141">
    <property type="entry name" value="Ribosomal_uL10-like_sf"/>
</dbReference>
<evidence type="ECO:0000313" key="9">
    <source>
        <dbReference type="Proteomes" id="UP000014071"/>
    </source>
</evidence>
<evidence type="ECO:0000256" key="1">
    <source>
        <dbReference type="ARBA" id="ARBA00001964"/>
    </source>
</evidence>
<reference evidence="9" key="1">
    <citation type="journal article" date="2013" name="Genome Announc.">
        <title>Draft genome sequence of the basidiomycetous yeast-like fungus Pseudozyma hubeiensis SY62, which produces an abundant amount of the biosurfactant mannosylerythritol lipids.</title>
        <authorList>
            <person name="Konishi M."/>
            <person name="Hatada Y."/>
            <person name="Horiuchi J."/>
        </authorList>
    </citation>
    <scope>NUCLEOTIDE SEQUENCE [LARGE SCALE GENOMIC DNA]</scope>
    <source>
        <strain evidence="9">SY62</strain>
    </source>
</reference>
<dbReference type="InterPro" id="IPR001790">
    <property type="entry name" value="Ribosomal_uL10"/>
</dbReference>
<evidence type="ECO:0000256" key="4">
    <source>
        <dbReference type="ARBA" id="ARBA00023002"/>
    </source>
</evidence>
<comment type="similarity">
    <text evidence="2">Belongs to the universal ribosomal protein uL10 family.</text>
</comment>
<feature type="compositionally biased region" description="Low complexity" evidence="6">
    <location>
        <begin position="366"/>
        <end position="390"/>
    </location>
</feature>